<evidence type="ECO:0000313" key="2">
    <source>
        <dbReference type="EMBL" id="MBR7792743.1"/>
    </source>
</evidence>
<protein>
    <recommendedName>
        <fullName evidence="1">Tetrapyrrole methylase domain-containing protein</fullName>
    </recommendedName>
</protein>
<evidence type="ECO:0000259" key="1">
    <source>
        <dbReference type="Pfam" id="PF00590"/>
    </source>
</evidence>
<dbReference type="RefSeq" id="WP_212678787.1">
    <property type="nucleotide sequence ID" value="NZ_JAGSPK010000003.1"/>
</dbReference>
<dbReference type="CDD" id="cd19916">
    <property type="entry name" value="OphMA_like"/>
    <property type="match status" value="1"/>
</dbReference>
<dbReference type="Gene3D" id="3.40.1010.10">
    <property type="entry name" value="Cobalt-precorrin-4 Transmethylase, Domain 1"/>
    <property type="match status" value="1"/>
</dbReference>
<dbReference type="InterPro" id="IPR014777">
    <property type="entry name" value="4pyrrole_Mease_sub1"/>
</dbReference>
<feature type="domain" description="Tetrapyrrole methylase" evidence="1">
    <location>
        <begin position="8"/>
        <end position="227"/>
    </location>
</feature>
<dbReference type="InterPro" id="IPR035996">
    <property type="entry name" value="4pyrrol_Methylase_sf"/>
</dbReference>
<comment type="caution">
    <text evidence="2">The sequence shown here is derived from an EMBL/GenBank/DDBJ whole genome shotgun (WGS) entry which is preliminary data.</text>
</comment>
<dbReference type="Pfam" id="PF00590">
    <property type="entry name" value="TP_methylase"/>
    <property type="match status" value="1"/>
</dbReference>
<dbReference type="Proteomes" id="UP000682982">
    <property type="component" value="Unassembled WGS sequence"/>
</dbReference>
<gene>
    <name evidence="2" type="ORF">KDM87_09070</name>
</gene>
<dbReference type="InterPro" id="IPR000878">
    <property type="entry name" value="4pyrrol_Mease"/>
</dbReference>
<dbReference type="EMBL" id="JAGSPK010000003">
    <property type="protein sequence ID" value="MBR7792743.1"/>
    <property type="molecule type" value="Genomic_DNA"/>
</dbReference>
<proteinExistence type="predicted"/>
<keyword evidence="3" id="KW-1185">Reference proteome</keyword>
<reference evidence="2 3" key="1">
    <citation type="submission" date="2021-04" db="EMBL/GenBank/DDBJ databases">
        <title>novel species isolated from subtropical streams in China.</title>
        <authorList>
            <person name="Lu H."/>
        </authorList>
    </citation>
    <scope>NUCLEOTIDE SEQUENCE [LARGE SCALE GENOMIC DNA]</scope>
    <source>
        <strain evidence="2 3">FT147W</strain>
    </source>
</reference>
<dbReference type="SUPFAM" id="SSF53790">
    <property type="entry name" value="Tetrapyrrole methylase"/>
    <property type="match status" value="1"/>
</dbReference>
<sequence>MLNKKAGKLVCVGTGMRMAGQLTPLAKSYIESFDVVIAAVPNMFTRKWLQGVAKEYVCLLDHYDDTKVDGKTRRDTYRRMADTILHEVRQGKKVCAAFYGHPGIFACISHMAIADARQEGFEAHMEPGISALDSLVADLGIDPGTFGMQSMEATQFMIYQRQIDPTALLVLWQIGIAGDLTLKRFETEPAHLQIIVNKLMKTYSPDHEVILYEAATHPLEQTRADKIRLCELPQAALKQITTLVIPAANKMQIDQEIVDQLRALSDSRVAWPLLVQVLLK</sequence>
<name>A0ABS5H212_9BURK</name>
<evidence type="ECO:0000313" key="3">
    <source>
        <dbReference type="Proteomes" id="UP000682982"/>
    </source>
</evidence>
<accession>A0ABS5H212</accession>
<organism evidence="2 3">
    <name type="scientific">Undibacterium rivi</name>
    <dbReference type="NCBI Taxonomy" id="2828729"/>
    <lineage>
        <taxon>Bacteria</taxon>
        <taxon>Pseudomonadati</taxon>
        <taxon>Pseudomonadota</taxon>
        <taxon>Betaproteobacteria</taxon>
        <taxon>Burkholderiales</taxon>
        <taxon>Oxalobacteraceae</taxon>
        <taxon>Undibacterium</taxon>
    </lineage>
</organism>